<dbReference type="GO" id="GO:0005737">
    <property type="term" value="C:cytoplasm"/>
    <property type="evidence" value="ECO:0007669"/>
    <property type="project" value="TreeGrafter"/>
</dbReference>
<protein>
    <recommendedName>
        <fullName evidence="3">Leucine-rich repeat-containing protein 40</fullName>
    </recommendedName>
</protein>
<name>A0A444UEA9_ACIRT</name>
<dbReference type="InterPro" id="IPR032675">
    <property type="entry name" value="LRR_dom_sf"/>
</dbReference>
<accession>A0A444UEA9</accession>
<sequence length="601" mass="67336">MSRFKRGGKFVDSRAGFRDEKEEPAVPQGLLKTARKSGQLNLSGRGLTEVPQSVWRLNLDTPEEAKQDVSFGAVDRWWEQTDLTKLLLASNKLQVLSEDIRLLPALTVLDIHDNQLTSLPKAIGELEHLQKLNLSRNKLKELPEELWNLKDLRSLHLQENELEKVSEGVGQLCCMSDMDLSNNRLTAIPDSFSNLSNLVKFNLSNNKLRSLPPGISAMKSLKLLDCTNNQLERVPQELAQMASLEQLYLRHNKLRCLPELPACKLLKELHVGNNQIELLGPEHLKHLNAISVLELSENKLKSLPDEIALLQGLERLELTNNDISSLPYALGNLPKLKIVGLEGNPLRSIRRDLLTKGTQELLKYLRSREQEPEEKGKDAPQTAMTLPSQAKVNVHAIKTLKALEYSEKQEASIPDDVFDAVCNNPITSVNFSKNQLTGIPARIVELKATVSDLNLGFNKLTCVPLEICMLQQLVHLDFRNNLLSSLPAELEALVKLRSVILSFNRFKAFPDVLYQITTLETILISSNQVGTIDPLRLKQLSKLATLDLQNNDILQVPPELGNCTSLRALMLDGNPFRNPRAAIVARGTDALLEYLRSRIPT</sequence>
<keyword evidence="1" id="KW-0433">Leucine-rich repeat</keyword>
<dbReference type="Proteomes" id="UP000289886">
    <property type="component" value="Unassembled WGS sequence"/>
</dbReference>
<dbReference type="SUPFAM" id="SSF52058">
    <property type="entry name" value="L domain-like"/>
    <property type="match status" value="2"/>
</dbReference>
<dbReference type="SMART" id="SM00364">
    <property type="entry name" value="LRR_BAC"/>
    <property type="match status" value="10"/>
</dbReference>
<dbReference type="FunFam" id="3.80.10.10:FF:000206">
    <property type="entry name" value="leucine-rich repeat-containing protein 40"/>
    <property type="match status" value="1"/>
</dbReference>
<evidence type="ECO:0000313" key="5">
    <source>
        <dbReference type="EMBL" id="RXM33499.1"/>
    </source>
</evidence>
<dbReference type="PROSITE" id="PS51450">
    <property type="entry name" value="LRR"/>
    <property type="match status" value="5"/>
</dbReference>
<reference evidence="5 6" key="1">
    <citation type="submission" date="2019-01" db="EMBL/GenBank/DDBJ databases">
        <title>Draft Genome and Complete Hox-Cluster Characterization of the Sterlet Sturgeon (Acipenser ruthenus).</title>
        <authorList>
            <person name="Wei Q."/>
        </authorList>
    </citation>
    <scope>NUCLEOTIDE SEQUENCE [LARGE SCALE GENOMIC DNA]</scope>
    <source>
        <strain evidence="5">WHYD16114868_AA</strain>
        <tissue evidence="5">Blood</tissue>
    </source>
</reference>
<evidence type="ECO:0000256" key="1">
    <source>
        <dbReference type="ARBA" id="ARBA00022614"/>
    </source>
</evidence>
<feature type="domain" description="Disease resistance R13L4/SHOC-2-like LRR" evidence="4">
    <location>
        <begin position="145"/>
        <end position="251"/>
    </location>
</feature>
<keyword evidence="2" id="KW-0677">Repeat</keyword>
<dbReference type="SMART" id="SM00369">
    <property type="entry name" value="LRR_TYP"/>
    <property type="match status" value="12"/>
</dbReference>
<dbReference type="PANTHER" id="PTHR48051">
    <property type="match status" value="1"/>
</dbReference>
<dbReference type="PANTHER" id="PTHR48051:SF1">
    <property type="entry name" value="RAS SUPPRESSOR PROTEIN 1"/>
    <property type="match status" value="1"/>
</dbReference>
<dbReference type="FunFam" id="3.80.10.10:FF:000265">
    <property type="entry name" value="Leucine-rich repeat-containing protein 40"/>
    <property type="match status" value="1"/>
</dbReference>
<dbReference type="InterPro" id="IPR055414">
    <property type="entry name" value="LRR_R13L4/SHOC2-like"/>
</dbReference>
<evidence type="ECO:0000256" key="3">
    <source>
        <dbReference type="ARBA" id="ARBA00071450"/>
    </source>
</evidence>
<dbReference type="Pfam" id="PF23598">
    <property type="entry name" value="LRR_14"/>
    <property type="match status" value="1"/>
</dbReference>
<dbReference type="SMART" id="SM00365">
    <property type="entry name" value="LRR_SD22"/>
    <property type="match status" value="7"/>
</dbReference>
<dbReference type="InterPro" id="IPR003591">
    <property type="entry name" value="Leu-rich_rpt_typical-subtyp"/>
</dbReference>
<keyword evidence="6" id="KW-1185">Reference proteome</keyword>
<dbReference type="Pfam" id="PF13855">
    <property type="entry name" value="LRR_8"/>
    <property type="match status" value="3"/>
</dbReference>
<dbReference type="AlphaFoldDB" id="A0A444UEA9"/>
<evidence type="ECO:0000313" key="6">
    <source>
        <dbReference type="Proteomes" id="UP000289886"/>
    </source>
</evidence>
<dbReference type="FunFam" id="3.80.10.10:FF:000116">
    <property type="entry name" value="Leucine-rich repeat-containing protein 40"/>
    <property type="match status" value="1"/>
</dbReference>
<proteinExistence type="predicted"/>
<comment type="caution">
    <text evidence="5">The sequence shown here is derived from an EMBL/GenBank/DDBJ whole genome shotgun (WGS) entry which is preliminary data.</text>
</comment>
<evidence type="ECO:0000256" key="2">
    <source>
        <dbReference type="ARBA" id="ARBA00022737"/>
    </source>
</evidence>
<dbReference type="FunFam" id="3.80.10.10:FF:000193">
    <property type="entry name" value="Leucine-rich repeat-containing protein 40"/>
    <property type="match status" value="1"/>
</dbReference>
<gene>
    <name evidence="5" type="ORF">EOD39_5399</name>
</gene>
<organism evidence="5 6">
    <name type="scientific">Acipenser ruthenus</name>
    <name type="common">Sterlet sturgeon</name>
    <dbReference type="NCBI Taxonomy" id="7906"/>
    <lineage>
        <taxon>Eukaryota</taxon>
        <taxon>Metazoa</taxon>
        <taxon>Chordata</taxon>
        <taxon>Craniata</taxon>
        <taxon>Vertebrata</taxon>
        <taxon>Euteleostomi</taxon>
        <taxon>Actinopterygii</taxon>
        <taxon>Chondrostei</taxon>
        <taxon>Acipenseriformes</taxon>
        <taxon>Acipenseridae</taxon>
        <taxon>Acipenser</taxon>
    </lineage>
</organism>
<dbReference type="Gene3D" id="3.80.10.10">
    <property type="entry name" value="Ribonuclease Inhibitor"/>
    <property type="match status" value="4"/>
</dbReference>
<dbReference type="EMBL" id="SCEB01214737">
    <property type="protein sequence ID" value="RXM33499.1"/>
    <property type="molecule type" value="Genomic_DNA"/>
</dbReference>
<evidence type="ECO:0000259" key="4">
    <source>
        <dbReference type="Pfam" id="PF23598"/>
    </source>
</evidence>
<dbReference type="InterPro" id="IPR050216">
    <property type="entry name" value="LRR_domain-containing"/>
</dbReference>
<dbReference type="InterPro" id="IPR001611">
    <property type="entry name" value="Leu-rich_rpt"/>
</dbReference>